<dbReference type="OrthoDB" id="44736at2759"/>
<dbReference type="EMBL" id="KQ965759">
    <property type="protein sequence ID" value="KXS15820.1"/>
    <property type="molecule type" value="Genomic_DNA"/>
</dbReference>
<dbReference type="PANTHER" id="PTHR12385:SF4">
    <property type="entry name" value="PROTEIN PNS1"/>
    <property type="match status" value="1"/>
</dbReference>
<dbReference type="STRING" id="1344416.A0A139AGE2"/>
<dbReference type="InterPro" id="IPR007603">
    <property type="entry name" value="Choline_transptr-like"/>
</dbReference>
<sequence>MLVLGAVYWGVRERIPLSASIVRQSVDVSKKYPSVFWLALVQLLVALIWIGVWAASLTGIQVKLFSPLRVGLTSSTFPKGLLYSFFTLSAYWVAQVIGSVGYVTVAGLYGTFYFQGIHNPRTGKIQLEVPNPVWQSLKRALTTSFGTTCFASLIVSWINFLRASGKKARDSALNGRTVFPCCAATCFLCLTSIIGDFVEWLNRYALVDVAIFGKSFCAAARDTSELMDAKGLHTAVNDLVVNTVLTIGALFVGGITATIGGSYAGLSARIQYNWIAWTGNPNGASEVIALSIVIGLVVGLTIFGIVSSVVSASVTATFVCMAREPQVLAKSKPIYTQLIQQTYTDVTLW</sequence>
<keyword evidence="10" id="KW-1185">Reference proteome</keyword>
<dbReference type="PANTHER" id="PTHR12385">
    <property type="entry name" value="CHOLINE TRANSPORTER-LIKE (SLC FAMILY 44)"/>
    <property type="match status" value="1"/>
</dbReference>
<keyword evidence="7 8" id="KW-0472">Membrane</keyword>
<dbReference type="GO" id="GO:0022857">
    <property type="term" value="F:transmembrane transporter activity"/>
    <property type="evidence" value="ECO:0007669"/>
    <property type="project" value="UniProtKB-UniRule"/>
</dbReference>
<evidence type="ECO:0000256" key="2">
    <source>
        <dbReference type="ARBA" id="ARBA00004141"/>
    </source>
</evidence>
<feature type="transmembrane region" description="Helical" evidence="8">
    <location>
        <begin position="287"/>
        <end position="310"/>
    </location>
</feature>
<comment type="subcellular location">
    <subcellularLocation>
        <location evidence="8">Cell membrane</location>
        <topology evidence="8">Multi-pass membrane protein</topology>
    </subcellularLocation>
    <subcellularLocation>
        <location evidence="2">Membrane</location>
        <topology evidence="2">Multi-pass membrane protein</topology>
    </subcellularLocation>
</comment>
<feature type="transmembrane region" description="Helical" evidence="8">
    <location>
        <begin position="35"/>
        <end position="60"/>
    </location>
</feature>
<dbReference type="GO" id="GO:0005886">
    <property type="term" value="C:plasma membrane"/>
    <property type="evidence" value="ECO:0007669"/>
    <property type="project" value="UniProtKB-SubCell"/>
</dbReference>
<comment type="caution">
    <text evidence="8">Lacks conserved residue(s) required for the propagation of feature annotation.</text>
</comment>
<accession>A0A139AGE2</accession>
<keyword evidence="6 8" id="KW-1133">Transmembrane helix</keyword>
<gene>
    <name evidence="9" type="ORF">M427DRAFT_56393</name>
</gene>
<dbReference type="Pfam" id="PF04515">
    <property type="entry name" value="Choline_transpo"/>
    <property type="match status" value="1"/>
</dbReference>
<evidence type="ECO:0000256" key="7">
    <source>
        <dbReference type="ARBA" id="ARBA00023136"/>
    </source>
</evidence>
<comment type="function">
    <text evidence="1 8">Probably involved in transport through the plasma membrane.</text>
</comment>
<feature type="transmembrane region" description="Helical" evidence="8">
    <location>
        <begin position="244"/>
        <end position="266"/>
    </location>
</feature>
<organism evidence="9 10">
    <name type="scientific">Gonapodya prolifera (strain JEL478)</name>
    <name type="common">Monoblepharis prolifera</name>
    <dbReference type="NCBI Taxonomy" id="1344416"/>
    <lineage>
        <taxon>Eukaryota</taxon>
        <taxon>Fungi</taxon>
        <taxon>Fungi incertae sedis</taxon>
        <taxon>Chytridiomycota</taxon>
        <taxon>Chytridiomycota incertae sedis</taxon>
        <taxon>Monoblepharidomycetes</taxon>
        <taxon>Monoblepharidales</taxon>
        <taxon>Gonapodyaceae</taxon>
        <taxon>Gonapodya</taxon>
    </lineage>
</organism>
<evidence type="ECO:0000256" key="6">
    <source>
        <dbReference type="ARBA" id="ARBA00022989"/>
    </source>
</evidence>
<dbReference type="Proteomes" id="UP000070544">
    <property type="component" value="Unassembled WGS sequence"/>
</dbReference>
<evidence type="ECO:0000256" key="5">
    <source>
        <dbReference type="ARBA" id="ARBA00022692"/>
    </source>
</evidence>
<evidence type="ECO:0000313" key="9">
    <source>
        <dbReference type="EMBL" id="KXS15820.1"/>
    </source>
</evidence>
<feature type="transmembrane region" description="Helical" evidence="8">
    <location>
        <begin position="81"/>
        <end position="105"/>
    </location>
</feature>
<evidence type="ECO:0000256" key="8">
    <source>
        <dbReference type="RuleBase" id="RU368066"/>
    </source>
</evidence>
<proteinExistence type="inferred from homology"/>
<comment type="similarity">
    <text evidence="3 8">Belongs to the CTL (choline transporter-like) family.</text>
</comment>
<keyword evidence="5 8" id="KW-0812">Transmembrane</keyword>
<feature type="transmembrane region" description="Helical" evidence="8">
    <location>
        <begin position="173"/>
        <end position="194"/>
    </location>
</feature>
<protein>
    <recommendedName>
        <fullName evidence="4 8">Protein PNS1</fullName>
    </recommendedName>
</protein>
<evidence type="ECO:0000256" key="4">
    <source>
        <dbReference type="ARBA" id="ARBA00015388"/>
    </source>
</evidence>
<feature type="transmembrane region" description="Helical" evidence="8">
    <location>
        <begin position="140"/>
        <end position="161"/>
    </location>
</feature>
<evidence type="ECO:0000256" key="3">
    <source>
        <dbReference type="ARBA" id="ARBA00007168"/>
    </source>
</evidence>
<reference evidence="9 10" key="1">
    <citation type="journal article" date="2015" name="Genome Biol. Evol.">
        <title>Phylogenomic analyses indicate that early fungi evolved digesting cell walls of algal ancestors of land plants.</title>
        <authorList>
            <person name="Chang Y."/>
            <person name="Wang S."/>
            <person name="Sekimoto S."/>
            <person name="Aerts A.L."/>
            <person name="Choi C."/>
            <person name="Clum A."/>
            <person name="LaButti K.M."/>
            <person name="Lindquist E.A."/>
            <person name="Yee Ngan C."/>
            <person name="Ohm R.A."/>
            <person name="Salamov A.A."/>
            <person name="Grigoriev I.V."/>
            <person name="Spatafora J.W."/>
            <person name="Berbee M.L."/>
        </authorList>
    </citation>
    <scope>NUCLEOTIDE SEQUENCE [LARGE SCALE GENOMIC DNA]</scope>
    <source>
        <strain evidence="9 10">JEL478</strain>
    </source>
</reference>
<dbReference type="AlphaFoldDB" id="A0A139AGE2"/>
<evidence type="ECO:0000313" key="10">
    <source>
        <dbReference type="Proteomes" id="UP000070544"/>
    </source>
</evidence>
<evidence type="ECO:0000256" key="1">
    <source>
        <dbReference type="ARBA" id="ARBA00002957"/>
    </source>
</evidence>
<name>A0A139AGE2_GONPJ</name>